<feature type="compositionally biased region" description="Polar residues" evidence="1">
    <location>
        <begin position="53"/>
        <end position="64"/>
    </location>
</feature>
<name>A0AAV7VDN6_PLEWA</name>
<organism evidence="2 3">
    <name type="scientific">Pleurodeles waltl</name>
    <name type="common">Iberian ribbed newt</name>
    <dbReference type="NCBI Taxonomy" id="8319"/>
    <lineage>
        <taxon>Eukaryota</taxon>
        <taxon>Metazoa</taxon>
        <taxon>Chordata</taxon>
        <taxon>Craniata</taxon>
        <taxon>Vertebrata</taxon>
        <taxon>Euteleostomi</taxon>
        <taxon>Amphibia</taxon>
        <taxon>Batrachia</taxon>
        <taxon>Caudata</taxon>
        <taxon>Salamandroidea</taxon>
        <taxon>Salamandridae</taxon>
        <taxon>Pleurodelinae</taxon>
        <taxon>Pleurodeles</taxon>
    </lineage>
</organism>
<gene>
    <name evidence="2" type="ORF">NDU88_002114</name>
</gene>
<feature type="region of interest" description="Disordered" evidence="1">
    <location>
        <begin position="26"/>
        <end position="120"/>
    </location>
</feature>
<comment type="caution">
    <text evidence="2">The sequence shown here is derived from an EMBL/GenBank/DDBJ whole genome shotgun (WGS) entry which is preliminary data.</text>
</comment>
<feature type="compositionally biased region" description="Polar residues" evidence="1">
    <location>
        <begin position="102"/>
        <end position="111"/>
    </location>
</feature>
<evidence type="ECO:0000313" key="3">
    <source>
        <dbReference type="Proteomes" id="UP001066276"/>
    </source>
</evidence>
<keyword evidence="3" id="KW-1185">Reference proteome</keyword>
<proteinExistence type="predicted"/>
<protein>
    <submittedName>
        <fullName evidence="2">Uncharacterized protein</fullName>
    </submittedName>
</protein>
<reference evidence="2" key="1">
    <citation type="journal article" date="2022" name="bioRxiv">
        <title>Sequencing and chromosome-scale assembly of the giantPleurodeles waltlgenome.</title>
        <authorList>
            <person name="Brown T."/>
            <person name="Elewa A."/>
            <person name="Iarovenko S."/>
            <person name="Subramanian E."/>
            <person name="Araus A.J."/>
            <person name="Petzold A."/>
            <person name="Susuki M."/>
            <person name="Suzuki K.-i.T."/>
            <person name="Hayashi T."/>
            <person name="Toyoda A."/>
            <person name="Oliveira C."/>
            <person name="Osipova E."/>
            <person name="Leigh N.D."/>
            <person name="Simon A."/>
            <person name="Yun M.H."/>
        </authorList>
    </citation>
    <scope>NUCLEOTIDE SEQUENCE</scope>
    <source>
        <strain evidence="2">20211129_DDA</strain>
        <tissue evidence="2">Liver</tissue>
    </source>
</reference>
<evidence type="ECO:0000313" key="2">
    <source>
        <dbReference type="EMBL" id="KAJ1198272.1"/>
    </source>
</evidence>
<dbReference type="AlphaFoldDB" id="A0AAV7VDN6"/>
<dbReference type="Proteomes" id="UP001066276">
    <property type="component" value="Chromosome 2_1"/>
</dbReference>
<sequence length="160" mass="16907">MAGEGPPASRGPEIFCSNLSAVFSRRPSAPVHQAGPLRREPSSGMADCPPSPLSQILSAASQSRRSGEIVHSRGSLPFLVRDSAPAGHKISKGWATPRPLGTPQSSASSSGALDLRGGPRPAMPIASAGLLNVLHNWRAQPGDLHRSIERDRQRWSQPPC</sequence>
<accession>A0AAV7VDN6</accession>
<dbReference type="EMBL" id="JANPWB010000003">
    <property type="protein sequence ID" value="KAJ1198272.1"/>
    <property type="molecule type" value="Genomic_DNA"/>
</dbReference>
<evidence type="ECO:0000256" key="1">
    <source>
        <dbReference type="SAM" id="MobiDB-lite"/>
    </source>
</evidence>